<name>A0ABT1TLD9_9GAMM</name>
<evidence type="ECO:0000313" key="1">
    <source>
        <dbReference type="EMBL" id="MCQ8106286.1"/>
    </source>
</evidence>
<dbReference type="Proteomes" id="UP001524499">
    <property type="component" value="Unassembled WGS sequence"/>
</dbReference>
<gene>
    <name evidence="1" type="ORF">NP590_19430</name>
</gene>
<reference evidence="1 2" key="1">
    <citation type="submission" date="2022-07" db="EMBL/GenBank/DDBJ databases">
        <title>Methylomonas rivi sp. nov., Methylomonas rosea sp. nov., Methylomonas aureus sp. nov. and Methylomonas subterranea sp. nov., four novel methanotrophs isolated from a freshwater creek and the deep terrestrial subsurface.</title>
        <authorList>
            <person name="Abin C."/>
            <person name="Sankaranarayanan K."/>
            <person name="Garner C."/>
            <person name="Sindelar R."/>
            <person name="Kotary K."/>
            <person name="Garner R."/>
            <person name="Barclay S."/>
            <person name="Lawson P."/>
            <person name="Krumholz L."/>
        </authorList>
    </citation>
    <scope>NUCLEOTIDE SEQUENCE [LARGE SCALE GENOMIC DNA]</scope>
    <source>
        <strain evidence="1 2">SURF-2</strain>
    </source>
</reference>
<accession>A0ABT1TLD9</accession>
<comment type="caution">
    <text evidence="1">The sequence shown here is derived from an EMBL/GenBank/DDBJ whole genome shotgun (WGS) entry which is preliminary data.</text>
</comment>
<dbReference type="RefSeq" id="WP_256604381.1">
    <property type="nucleotide sequence ID" value="NZ_JANIBJ010000056.1"/>
</dbReference>
<sequence>MKASILPLMPLLCIGWVAMVKAADFSSMYDRNTLQYWGQRYAVSTQRYLDEVIWPVLRANEIQALAAKPSLKFPLFAEGDPAASTPLSFYSNTYSNSIGLPVLSLKFLDDLCTAYAWLQINGYGLETISEYTALLFYAKPPAGGYPPPLKALKIPETALADPKVDELALNHFGSARTFILLHELGHLRFDHRFSPDARNIPNEKQADKFAAEVMQRTPLPPIGMLVWFLADAHATASQMSVGSHPLSGERLYALAENIDDRDIANELRGLAVLIDDPDIRTGFIASGKAGNYQALAPRRPHELPGLIADRPASGWAEARFEGLYRGEYVQHGGDAAAIPLSFELKRRGETIAGSYTFGLGVGQLDNGIIENKRLYLDWAWAGNAGRAVLELKNDGSLTGTWGYGLNRQGGGTWFGQPVVTNR</sequence>
<dbReference type="EMBL" id="JANIBJ010000056">
    <property type="protein sequence ID" value="MCQ8106286.1"/>
    <property type="molecule type" value="Genomic_DNA"/>
</dbReference>
<proteinExistence type="predicted"/>
<protein>
    <recommendedName>
        <fullName evidence="3">IrrE N-terminal-like domain-containing protein</fullName>
    </recommendedName>
</protein>
<organism evidence="1 2">
    <name type="scientific">Methylomonas subterranea</name>
    <dbReference type="NCBI Taxonomy" id="2952225"/>
    <lineage>
        <taxon>Bacteria</taxon>
        <taxon>Pseudomonadati</taxon>
        <taxon>Pseudomonadota</taxon>
        <taxon>Gammaproteobacteria</taxon>
        <taxon>Methylococcales</taxon>
        <taxon>Methylococcaceae</taxon>
        <taxon>Methylomonas</taxon>
    </lineage>
</organism>
<evidence type="ECO:0000313" key="2">
    <source>
        <dbReference type="Proteomes" id="UP001524499"/>
    </source>
</evidence>
<keyword evidence="2" id="KW-1185">Reference proteome</keyword>
<evidence type="ECO:0008006" key="3">
    <source>
        <dbReference type="Google" id="ProtNLM"/>
    </source>
</evidence>